<reference evidence="3" key="3">
    <citation type="submission" date="2023-04" db="EMBL/GenBank/DDBJ databases">
        <title>Genome dynamics across the evolutionary transition to endosymbiosis.</title>
        <authorList>
            <person name="Siozios S."/>
            <person name="Nadal-Jimenez P."/>
            <person name="Azagi T."/>
            <person name="Sprong H."/>
            <person name="Frost C.L."/>
            <person name="Parratt S.R."/>
            <person name="Taylor G."/>
            <person name="Brettell L."/>
            <person name="Lew K.C."/>
            <person name="Croft L."/>
            <person name="King K.C."/>
            <person name="Brockhurst M.A."/>
            <person name="Hypsa V."/>
            <person name="Novakova E."/>
            <person name="Darby A.C."/>
            <person name="Hurst G.D.D."/>
        </authorList>
    </citation>
    <scope>NUCLEOTIDE SEQUENCE</scope>
    <source>
        <strain evidence="3">ANv_CAN</strain>
    </source>
</reference>
<dbReference type="RefSeq" id="WP_026823402.1">
    <property type="nucleotide sequence ID" value="NZ_CP038613.1"/>
</dbReference>
<gene>
    <name evidence="1" type="ORF">ARN_12440</name>
    <name evidence="2" type="ORF">ArsFIN_25500</name>
    <name evidence="3" type="ORF">QE258_11650</name>
</gene>
<proteinExistence type="predicted"/>
<dbReference type="EMBL" id="FN545185">
    <property type="protein sequence ID" value="CBA72511.1"/>
    <property type="molecule type" value="Genomic_DNA"/>
</dbReference>
<dbReference type="GeneID" id="96877583"/>
<reference evidence="1" key="1">
    <citation type="journal article" date="2010" name="Insect Mol. Biol.">
        <title>The draft genome sequence of Arsenophonus nasoniae, son-killer bacterium of Nasonia vitripennis, reveals genes associated with virulence and symbiosis.</title>
        <authorList>
            <person name="Wilkes T."/>
            <person name="Darby A.C."/>
            <person name="Choi J."/>
            <person name="Colborne J.K."/>
            <person name="Werren J.H."/>
            <person name="Hurst G.D.D."/>
        </authorList>
    </citation>
    <scope>NUCLEOTIDE SEQUENCE</scope>
</reference>
<dbReference type="Proteomes" id="UP000295134">
    <property type="component" value="Chromosome"/>
</dbReference>
<evidence type="ECO:0000313" key="5">
    <source>
        <dbReference type="Proteomes" id="UP001177592"/>
    </source>
</evidence>
<protein>
    <submittedName>
        <fullName evidence="1">Conserved hypothetical phage protein</fullName>
    </submittedName>
</protein>
<sequence>MKLNLGVIDVIYDYGDNPGQTTHEVAQDLEQRYRLFTHFFNMHQNEIIEELGTEILYSIVNQIEHGIDSNVDMNLEQTKLTFHKFLENQELDGKVYGVPTKASILGVNSRLKKKKGPPRPSFIDGGLLQTSFQAWVEK</sequence>
<dbReference type="AlphaFoldDB" id="D2TYL5"/>
<evidence type="ECO:0000313" key="3">
    <source>
        <dbReference type="EMBL" id="WGM04295.1"/>
    </source>
</evidence>
<reference evidence="2 4" key="2">
    <citation type="submission" date="2019-03" db="EMBL/GenBank/DDBJ databases">
        <title>Long-read sequencing reveals hyperdense prophage content in a complex bacterial symbiont genome.</title>
        <authorList>
            <person name="Frost C.L."/>
            <person name="Siozios S."/>
            <person name="Nadal-Jimenez P."/>
            <person name="Brockhurst M.A."/>
            <person name="King K.C."/>
            <person name="Darby A.C."/>
            <person name="Hurst G.D.D."/>
        </authorList>
    </citation>
    <scope>NUCLEOTIDE SEQUENCE [LARGE SCALE GENOMIC DNA]</scope>
    <source>
        <strain evidence="2 4">FIN</strain>
    </source>
</reference>
<dbReference type="EMBL" id="CP038613">
    <property type="protein sequence ID" value="QBY43977.1"/>
    <property type="molecule type" value="Genomic_DNA"/>
</dbReference>
<name>D2TYL5_9GAMM</name>
<dbReference type="Proteomes" id="UP001177592">
    <property type="component" value="Chromosome"/>
</dbReference>
<organism evidence="1">
    <name type="scientific">Arsenophonus nasoniae</name>
    <name type="common">son-killer infecting Nasonia vitripennis</name>
    <dbReference type="NCBI Taxonomy" id="638"/>
    <lineage>
        <taxon>Bacteria</taxon>
        <taxon>Pseudomonadati</taxon>
        <taxon>Pseudomonadota</taxon>
        <taxon>Gammaproteobacteria</taxon>
        <taxon>Enterobacterales</taxon>
        <taxon>Morganellaceae</taxon>
        <taxon>Arsenophonus</taxon>
    </lineage>
</organism>
<evidence type="ECO:0000313" key="2">
    <source>
        <dbReference type="EMBL" id="QBY43977.1"/>
    </source>
</evidence>
<evidence type="ECO:0000313" key="1">
    <source>
        <dbReference type="EMBL" id="CBA72511.1"/>
    </source>
</evidence>
<dbReference type="EMBL" id="CP123523">
    <property type="protein sequence ID" value="WGM04295.1"/>
    <property type="molecule type" value="Genomic_DNA"/>
</dbReference>
<keyword evidence="5" id="KW-1185">Reference proteome</keyword>
<evidence type="ECO:0000313" key="4">
    <source>
        <dbReference type="Proteomes" id="UP000295134"/>
    </source>
</evidence>
<accession>D2TYL5</accession>
<dbReference type="KEGG" id="ans:ArsFIN_25500"/>